<keyword evidence="2" id="KW-1185">Reference proteome</keyword>
<comment type="caution">
    <text evidence="1">The sequence shown here is derived from an EMBL/GenBank/DDBJ whole genome shotgun (WGS) entry which is preliminary data.</text>
</comment>
<gene>
    <name evidence="1" type="ORF">BJ322DRAFT_1066836</name>
</gene>
<reference evidence="1" key="1">
    <citation type="journal article" date="2020" name="Nat. Commun.">
        <title>Large-scale genome sequencing of mycorrhizal fungi provides insights into the early evolution of symbiotic traits.</title>
        <authorList>
            <person name="Miyauchi S."/>
            <person name="Kiss E."/>
            <person name="Kuo A."/>
            <person name="Drula E."/>
            <person name="Kohler A."/>
            <person name="Sanchez-Garcia M."/>
            <person name="Morin E."/>
            <person name="Andreopoulos B."/>
            <person name="Barry K.W."/>
            <person name="Bonito G."/>
            <person name="Buee M."/>
            <person name="Carver A."/>
            <person name="Chen C."/>
            <person name="Cichocki N."/>
            <person name="Clum A."/>
            <person name="Culley D."/>
            <person name="Crous P.W."/>
            <person name="Fauchery L."/>
            <person name="Girlanda M."/>
            <person name="Hayes R.D."/>
            <person name="Keri Z."/>
            <person name="LaButti K."/>
            <person name="Lipzen A."/>
            <person name="Lombard V."/>
            <person name="Magnuson J."/>
            <person name="Maillard F."/>
            <person name="Murat C."/>
            <person name="Nolan M."/>
            <person name="Ohm R.A."/>
            <person name="Pangilinan J."/>
            <person name="Pereira M.F."/>
            <person name="Perotto S."/>
            <person name="Peter M."/>
            <person name="Pfister S."/>
            <person name="Riley R."/>
            <person name="Sitrit Y."/>
            <person name="Stielow J.B."/>
            <person name="Szollosi G."/>
            <person name="Zifcakova L."/>
            <person name="Stursova M."/>
            <person name="Spatafora J.W."/>
            <person name="Tedersoo L."/>
            <person name="Vaario L.M."/>
            <person name="Yamada A."/>
            <person name="Yan M."/>
            <person name="Wang P."/>
            <person name="Xu J."/>
            <person name="Bruns T."/>
            <person name="Baldrian P."/>
            <person name="Vilgalys R."/>
            <person name="Dunand C."/>
            <person name="Henrissat B."/>
            <person name="Grigoriev I.V."/>
            <person name="Hibbett D."/>
            <person name="Nagy L.G."/>
            <person name="Martin F.M."/>
        </authorList>
    </citation>
    <scope>NUCLEOTIDE SEQUENCE</scope>
    <source>
        <strain evidence="1">UH-Tt-Lm1</strain>
    </source>
</reference>
<dbReference type="EMBL" id="WIUZ02000009">
    <property type="protein sequence ID" value="KAF9783737.1"/>
    <property type="molecule type" value="Genomic_DNA"/>
</dbReference>
<name>A0A9P6HBM3_9AGAM</name>
<sequence>MAKRDQRTQALEDELTRTKELLDARSKELSGAQSFLSTADRRSEADVLGIVRDLNENIFQVAANLTEQWEKHRPDRSSRFEIQKKDIDSFSQSFGPALVHHVLDRDSAAVTFLLQSCLCDFAVQASSSWRYKKEFETLSSIHERLSASEGQAISARWRTLTHSHLSKPSLDLDWITRSVANVLWLTGSFPYFRHTLEFVKGKATNGITTIANLALRLESVFMEDIMSCDMYLLCEHPCAEFDDTIMIREVESDKTPTPKGRGKVAGTTEVGVEKSVCLGRGRDPHTQVLLKTKVVLEKDLVESQRITSDR</sequence>
<proteinExistence type="predicted"/>
<reference evidence="1" key="2">
    <citation type="submission" date="2020-11" db="EMBL/GenBank/DDBJ databases">
        <authorList>
            <consortium name="DOE Joint Genome Institute"/>
            <person name="Kuo A."/>
            <person name="Miyauchi S."/>
            <person name="Kiss E."/>
            <person name="Drula E."/>
            <person name="Kohler A."/>
            <person name="Sanchez-Garcia M."/>
            <person name="Andreopoulos B."/>
            <person name="Barry K.W."/>
            <person name="Bonito G."/>
            <person name="Buee M."/>
            <person name="Carver A."/>
            <person name="Chen C."/>
            <person name="Cichocki N."/>
            <person name="Clum A."/>
            <person name="Culley D."/>
            <person name="Crous P.W."/>
            <person name="Fauchery L."/>
            <person name="Girlanda M."/>
            <person name="Hayes R."/>
            <person name="Keri Z."/>
            <person name="Labutti K."/>
            <person name="Lipzen A."/>
            <person name="Lombard V."/>
            <person name="Magnuson J."/>
            <person name="Maillard F."/>
            <person name="Morin E."/>
            <person name="Murat C."/>
            <person name="Nolan M."/>
            <person name="Ohm R."/>
            <person name="Pangilinan J."/>
            <person name="Pereira M."/>
            <person name="Perotto S."/>
            <person name="Peter M."/>
            <person name="Riley R."/>
            <person name="Sitrit Y."/>
            <person name="Stielow B."/>
            <person name="Szollosi G."/>
            <person name="Zifcakova L."/>
            <person name="Stursova M."/>
            <person name="Spatafora J.W."/>
            <person name="Tedersoo L."/>
            <person name="Vaario L.-M."/>
            <person name="Yamada A."/>
            <person name="Yan M."/>
            <person name="Wang P."/>
            <person name="Xu J."/>
            <person name="Bruns T."/>
            <person name="Baldrian P."/>
            <person name="Vilgalys R."/>
            <person name="Henrissat B."/>
            <person name="Grigoriev I.V."/>
            <person name="Hibbett D."/>
            <person name="Nagy L.G."/>
            <person name="Martin F.M."/>
        </authorList>
    </citation>
    <scope>NUCLEOTIDE SEQUENCE</scope>
    <source>
        <strain evidence="1">UH-Tt-Lm1</strain>
    </source>
</reference>
<accession>A0A9P6HBM3</accession>
<organism evidence="1 2">
    <name type="scientific">Thelephora terrestris</name>
    <dbReference type="NCBI Taxonomy" id="56493"/>
    <lineage>
        <taxon>Eukaryota</taxon>
        <taxon>Fungi</taxon>
        <taxon>Dikarya</taxon>
        <taxon>Basidiomycota</taxon>
        <taxon>Agaricomycotina</taxon>
        <taxon>Agaricomycetes</taxon>
        <taxon>Thelephorales</taxon>
        <taxon>Thelephoraceae</taxon>
        <taxon>Thelephora</taxon>
    </lineage>
</organism>
<evidence type="ECO:0000313" key="2">
    <source>
        <dbReference type="Proteomes" id="UP000736335"/>
    </source>
</evidence>
<protein>
    <submittedName>
        <fullName evidence="1">Uncharacterized protein</fullName>
    </submittedName>
</protein>
<dbReference type="Proteomes" id="UP000736335">
    <property type="component" value="Unassembled WGS sequence"/>
</dbReference>
<evidence type="ECO:0000313" key="1">
    <source>
        <dbReference type="EMBL" id="KAF9783737.1"/>
    </source>
</evidence>
<dbReference type="AlphaFoldDB" id="A0A9P6HBM3"/>
<dbReference type="OrthoDB" id="3222645at2759"/>